<reference evidence="3" key="1">
    <citation type="journal article" date="2015" name="Microbiology">
        <title>Genome of Methanoregula boonei 6A8 reveals adaptations to oligotrophic peatland environments.</title>
        <authorList>
            <person name="Braeuer S."/>
            <person name="Cadillo-Quiroz H."/>
            <person name="Kyrpides N."/>
            <person name="Woyke T."/>
            <person name="Goodwin L."/>
            <person name="Detter C."/>
            <person name="Podell S."/>
            <person name="Yavitt J.B."/>
            <person name="Zinder S.H."/>
        </authorList>
    </citation>
    <scope>NUCLEOTIDE SEQUENCE [LARGE SCALE GENOMIC DNA]</scope>
    <source>
        <strain evidence="3">DSM 21154 / JCM 14090 / 6A8</strain>
    </source>
</reference>
<accession>A7I642</accession>
<keyword evidence="3" id="KW-1185">Reference proteome</keyword>
<dbReference type="EMBL" id="CP000780">
    <property type="protein sequence ID" value="ABS55203.1"/>
    <property type="molecule type" value="Genomic_DNA"/>
</dbReference>
<dbReference type="GeneID" id="5411661"/>
<organism evidence="2 3">
    <name type="scientific">Methanoregula boonei (strain DSM 21154 / JCM 14090 / 6A8)</name>
    <dbReference type="NCBI Taxonomy" id="456442"/>
    <lineage>
        <taxon>Archaea</taxon>
        <taxon>Methanobacteriati</taxon>
        <taxon>Methanobacteriota</taxon>
        <taxon>Stenosarchaea group</taxon>
        <taxon>Methanomicrobia</taxon>
        <taxon>Methanomicrobiales</taxon>
        <taxon>Methanoregulaceae</taxon>
        <taxon>Methanoregula</taxon>
    </lineage>
</organism>
<keyword evidence="1" id="KW-1133">Transmembrane helix</keyword>
<dbReference type="AlphaFoldDB" id="A7I642"/>
<feature type="transmembrane region" description="Helical" evidence="1">
    <location>
        <begin position="39"/>
        <end position="58"/>
    </location>
</feature>
<evidence type="ECO:0000313" key="3">
    <source>
        <dbReference type="Proteomes" id="UP000002408"/>
    </source>
</evidence>
<evidence type="ECO:0000256" key="1">
    <source>
        <dbReference type="SAM" id="Phobius"/>
    </source>
</evidence>
<protein>
    <submittedName>
        <fullName evidence="2">Uncharacterized protein</fullName>
    </submittedName>
</protein>
<name>A7I642_METB6</name>
<dbReference type="STRING" id="456442.Mboo_0685"/>
<dbReference type="Proteomes" id="UP000002408">
    <property type="component" value="Chromosome"/>
</dbReference>
<dbReference type="OrthoDB" id="385122at2157"/>
<dbReference type="KEGG" id="mbn:Mboo_0685"/>
<feature type="transmembrane region" description="Helical" evidence="1">
    <location>
        <begin position="7"/>
        <end position="33"/>
    </location>
</feature>
<dbReference type="eggNOG" id="arCOG12339">
    <property type="taxonomic scope" value="Archaea"/>
</dbReference>
<dbReference type="HOGENOM" id="CLU_2820785_0_0_2"/>
<dbReference type="RefSeq" id="WP_012106225.1">
    <property type="nucleotide sequence ID" value="NC_009712.1"/>
</dbReference>
<keyword evidence="1" id="KW-0472">Membrane</keyword>
<gene>
    <name evidence="2" type="ordered locus">Mboo_0685</name>
</gene>
<keyword evidence="1" id="KW-0812">Transmembrane</keyword>
<evidence type="ECO:0000313" key="2">
    <source>
        <dbReference type="EMBL" id="ABS55203.1"/>
    </source>
</evidence>
<sequence>MSEWDGATVGLVLVGCSIIAAGLIIAAMILGILHSSTQFLLLTTIMLVVMGAVLILYIDRKSGTGS</sequence>
<proteinExistence type="predicted"/>